<evidence type="ECO:0000313" key="2">
    <source>
        <dbReference type="Proteomes" id="UP001596116"/>
    </source>
</evidence>
<comment type="caution">
    <text evidence="1">The sequence shown here is derived from an EMBL/GenBank/DDBJ whole genome shotgun (WGS) entry which is preliminary data.</text>
</comment>
<dbReference type="EMBL" id="JBHPON010000001">
    <property type="protein sequence ID" value="MFC6035022.1"/>
    <property type="molecule type" value="Genomic_DNA"/>
</dbReference>
<reference evidence="1 2" key="1">
    <citation type="submission" date="2024-09" db="EMBL/GenBank/DDBJ databases">
        <authorList>
            <person name="Zhang Z.-H."/>
        </authorList>
    </citation>
    <scope>NUCLEOTIDE SEQUENCE [LARGE SCALE GENOMIC DNA]</scope>
    <source>
        <strain evidence="1 2">HHTR114</strain>
    </source>
</reference>
<name>A0ABW1KWR1_9PROT</name>
<sequence length="55" mass="6333">MTTKFINKETEGDAAQVMREHGVKRVPVDYFHVGGYRYTDMKDAIAQAKRTKKKS</sequence>
<protein>
    <submittedName>
        <fullName evidence="1">Uncharacterized protein</fullName>
    </submittedName>
</protein>
<dbReference type="RefSeq" id="WP_379879647.1">
    <property type="nucleotide sequence ID" value="NZ_JBHPON010000001.1"/>
</dbReference>
<dbReference type="Proteomes" id="UP001596116">
    <property type="component" value="Unassembled WGS sequence"/>
</dbReference>
<accession>A0ABW1KWR1</accession>
<keyword evidence="2" id="KW-1185">Reference proteome</keyword>
<gene>
    <name evidence="1" type="ORF">ACFMB1_05670</name>
</gene>
<evidence type="ECO:0000313" key="1">
    <source>
        <dbReference type="EMBL" id="MFC6035022.1"/>
    </source>
</evidence>
<proteinExistence type="predicted"/>
<organism evidence="1 2">
    <name type="scientific">Hyphococcus aureus</name>
    <dbReference type="NCBI Taxonomy" id="2666033"/>
    <lineage>
        <taxon>Bacteria</taxon>
        <taxon>Pseudomonadati</taxon>
        <taxon>Pseudomonadota</taxon>
        <taxon>Alphaproteobacteria</taxon>
        <taxon>Parvularculales</taxon>
        <taxon>Parvularculaceae</taxon>
        <taxon>Hyphococcus</taxon>
    </lineage>
</organism>